<dbReference type="Pfam" id="PF12697">
    <property type="entry name" value="Abhydrolase_6"/>
    <property type="match status" value="1"/>
</dbReference>
<evidence type="ECO:0000259" key="2">
    <source>
        <dbReference type="Pfam" id="PF12697"/>
    </source>
</evidence>
<dbReference type="SUPFAM" id="SSF53474">
    <property type="entry name" value="alpha/beta-Hydrolases"/>
    <property type="match status" value="1"/>
</dbReference>
<dbReference type="PANTHER" id="PTHR43039">
    <property type="entry name" value="ESTERASE-RELATED"/>
    <property type="match status" value="1"/>
</dbReference>
<dbReference type="Gene3D" id="3.40.50.1820">
    <property type="entry name" value="alpha/beta hydrolase"/>
    <property type="match status" value="1"/>
</dbReference>
<organism evidence="3 4">
    <name type="scientific">Cellulomonas dongxiuzhuiae</name>
    <dbReference type="NCBI Taxonomy" id="2819979"/>
    <lineage>
        <taxon>Bacteria</taxon>
        <taxon>Bacillati</taxon>
        <taxon>Actinomycetota</taxon>
        <taxon>Actinomycetes</taxon>
        <taxon>Micrococcales</taxon>
        <taxon>Cellulomonadaceae</taxon>
        <taxon>Cellulomonas</taxon>
    </lineage>
</organism>
<protein>
    <submittedName>
        <fullName evidence="3">Alpha/beta hydrolase</fullName>
    </submittedName>
</protein>
<gene>
    <name evidence="3" type="ORF">KKR89_11530</name>
</gene>
<dbReference type="InterPro" id="IPR000073">
    <property type="entry name" value="AB_hydrolase_1"/>
</dbReference>
<keyword evidence="4" id="KW-1185">Reference proteome</keyword>
<reference evidence="3 4" key="1">
    <citation type="submission" date="2021-05" db="EMBL/GenBank/DDBJ databases">
        <title>Novel species in genus Cellulomonas.</title>
        <authorList>
            <person name="Zhang G."/>
        </authorList>
    </citation>
    <scope>NUCLEOTIDE SEQUENCE [LARGE SCALE GENOMIC DNA]</scope>
    <source>
        <strain evidence="4">zg-ZUI157</strain>
    </source>
</reference>
<keyword evidence="3" id="KW-0378">Hydrolase</keyword>
<dbReference type="PRINTS" id="PR00111">
    <property type="entry name" value="ABHYDROLASE"/>
</dbReference>
<dbReference type="GO" id="GO:0016787">
    <property type="term" value="F:hydrolase activity"/>
    <property type="evidence" value="ECO:0007669"/>
    <property type="project" value="UniProtKB-KW"/>
</dbReference>
<dbReference type="InterPro" id="IPR029058">
    <property type="entry name" value="AB_hydrolase_fold"/>
</dbReference>
<comment type="similarity">
    <text evidence="1">Belongs to the AB hydrolase superfamily.</text>
</comment>
<dbReference type="EMBL" id="CP076023">
    <property type="protein sequence ID" value="QWC17907.1"/>
    <property type="molecule type" value="Genomic_DNA"/>
</dbReference>
<evidence type="ECO:0000313" key="3">
    <source>
        <dbReference type="EMBL" id="QWC17907.1"/>
    </source>
</evidence>
<name>A0ABX8GNZ6_9CELL</name>
<feature type="domain" description="AB hydrolase-1" evidence="2">
    <location>
        <begin position="1"/>
        <end position="238"/>
    </location>
</feature>
<sequence>MVFVHGFGCDQNMWRHVAPTFQDAFTVVTFDHVGAGASDLSAYDPVRHGSLQGYADDVLEILRELDLRDVVLVGHSVSATIGVLAAVAEPERFDKLVLVGPSPRYTDDDGYTGGFTEADITELLDSLDSNYLGWSSAMAPVIMGNPDRPELGAELTASFCRTDPDIARRFARVTFLSDNRADLPRVTVPTLVLQCTDDVIAPVAVGQYVSDAIPGARLALLDATGHCPQLSAPAATTAAIAEFVR</sequence>
<proteinExistence type="inferred from homology"/>
<evidence type="ECO:0000313" key="4">
    <source>
        <dbReference type="Proteomes" id="UP000679335"/>
    </source>
</evidence>
<evidence type="ECO:0000256" key="1">
    <source>
        <dbReference type="ARBA" id="ARBA00008645"/>
    </source>
</evidence>
<accession>A0ABX8GNZ6</accession>
<dbReference type="Proteomes" id="UP000679335">
    <property type="component" value="Chromosome"/>
</dbReference>